<name>A0ABP9B3D2_9SPHI</name>
<accession>A0ABP9B3D2</accession>
<gene>
    <name evidence="1" type="ORF">GCM10023231_17190</name>
</gene>
<evidence type="ECO:0000313" key="2">
    <source>
        <dbReference type="Proteomes" id="UP001501411"/>
    </source>
</evidence>
<protein>
    <submittedName>
        <fullName evidence="1">Uncharacterized protein</fullName>
    </submittedName>
</protein>
<dbReference type="RefSeq" id="WP_345231359.1">
    <property type="nucleotide sequence ID" value="NZ_BAABIQ010000021.1"/>
</dbReference>
<sequence length="178" mass="20281">MMKFFRSSLFYLITYLLFVNIGSVNGQTLQESIQRIRSLKNISYTDVVRTKFSFQEDFSVDTLSSHVLPTPEEAQTGGCYLIKGGNNSYAFDGNKLISLNYADSTYKIQKESVSGQHTRSLLYWTNVLEKSAKQSNRVRLLADTLINNTSYAHIEVIDYDSIAAFLKISYIFLYKTSS</sequence>
<proteinExistence type="predicted"/>
<dbReference type="Proteomes" id="UP001501411">
    <property type="component" value="Unassembled WGS sequence"/>
</dbReference>
<organism evidence="1 2">
    <name type="scientific">Olivibacter ginsenosidimutans</name>
    <dbReference type="NCBI Taxonomy" id="1176537"/>
    <lineage>
        <taxon>Bacteria</taxon>
        <taxon>Pseudomonadati</taxon>
        <taxon>Bacteroidota</taxon>
        <taxon>Sphingobacteriia</taxon>
        <taxon>Sphingobacteriales</taxon>
        <taxon>Sphingobacteriaceae</taxon>
        <taxon>Olivibacter</taxon>
    </lineage>
</organism>
<dbReference type="EMBL" id="BAABIQ010000021">
    <property type="protein sequence ID" value="GAA4789792.1"/>
    <property type="molecule type" value="Genomic_DNA"/>
</dbReference>
<evidence type="ECO:0000313" key="1">
    <source>
        <dbReference type="EMBL" id="GAA4789792.1"/>
    </source>
</evidence>
<reference evidence="2" key="1">
    <citation type="journal article" date="2019" name="Int. J. Syst. Evol. Microbiol.">
        <title>The Global Catalogue of Microorganisms (GCM) 10K type strain sequencing project: providing services to taxonomists for standard genome sequencing and annotation.</title>
        <authorList>
            <consortium name="The Broad Institute Genomics Platform"/>
            <consortium name="The Broad Institute Genome Sequencing Center for Infectious Disease"/>
            <person name="Wu L."/>
            <person name="Ma J."/>
        </authorList>
    </citation>
    <scope>NUCLEOTIDE SEQUENCE [LARGE SCALE GENOMIC DNA]</scope>
    <source>
        <strain evidence="2">JCM 18200</strain>
    </source>
</reference>
<keyword evidence="2" id="KW-1185">Reference proteome</keyword>
<comment type="caution">
    <text evidence="1">The sequence shown here is derived from an EMBL/GenBank/DDBJ whole genome shotgun (WGS) entry which is preliminary data.</text>
</comment>